<keyword evidence="7" id="KW-1185">Reference proteome</keyword>
<reference evidence="5 6" key="1">
    <citation type="submission" date="2019-10" db="EMBL/GenBank/DDBJ databases">
        <title>Unraveling microbial dark matter from salterns through culturing: the case of the genus Halosegnis.</title>
        <authorList>
            <person name="Duran-Viseras A."/>
            <person name="Andrei A.-S."/>
            <person name="Vera-Gargallo B."/>
            <person name="Ghai R."/>
            <person name="Sanchez-Porro C."/>
            <person name="Ventosa A."/>
        </authorList>
    </citation>
    <scope>NUCLEOTIDE SEQUENCE [LARGE SCALE GENOMIC DNA]</scope>
    <source>
        <strain evidence="3 6">F17-44</strain>
        <strain evidence="2 7">F18-79</strain>
        <strain evidence="4 5">F19-13</strain>
    </source>
</reference>
<evidence type="ECO:0000313" key="6">
    <source>
        <dbReference type="Proteomes" id="UP000326302"/>
    </source>
</evidence>
<dbReference type="Proteomes" id="UP000326207">
    <property type="component" value="Unassembled WGS sequence"/>
</dbReference>
<dbReference type="EMBL" id="QKKZ01000001">
    <property type="protein sequence ID" value="KAB7515812.1"/>
    <property type="molecule type" value="Genomic_DNA"/>
</dbReference>
<dbReference type="InterPro" id="IPR036249">
    <property type="entry name" value="Thioredoxin-like_sf"/>
</dbReference>
<organism evidence="3 6">
    <name type="scientific">Halosegnis rubeus</name>
    <dbReference type="NCBI Taxonomy" id="2212850"/>
    <lineage>
        <taxon>Archaea</taxon>
        <taxon>Methanobacteriati</taxon>
        <taxon>Methanobacteriota</taxon>
        <taxon>Stenosarchaea group</taxon>
        <taxon>Halobacteria</taxon>
        <taxon>Halobacteriales</taxon>
        <taxon>Natronomonadaceae</taxon>
        <taxon>Halosegnis</taxon>
    </lineage>
</organism>
<evidence type="ECO:0000259" key="1">
    <source>
        <dbReference type="Pfam" id="PF00085"/>
    </source>
</evidence>
<dbReference type="Proteomes" id="UP000326865">
    <property type="component" value="Unassembled WGS sequence"/>
</dbReference>
<dbReference type="AlphaFoldDB" id="A0A5N5UE71"/>
<dbReference type="Pfam" id="PF00085">
    <property type="entry name" value="Thioredoxin"/>
    <property type="match status" value="1"/>
</dbReference>
<dbReference type="InterPro" id="IPR013766">
    <property type="entry name" value="Thioredoxin_domain"/>
</dbReference>
<evidence type="ECO:0000313" key="4">
    <source>
        <dbReference type="EMBL" id="KAB7519898.1"/>
    </source>
</evidence>
<accession>A0A5N5ULZ4</accession>
<sequence>MADDSALFTRLTDAAVLVERDDRVELTDEFASTLGIVRATYGDCPTDKFHAAVAETFDLSTKAAAEQIDTHDVTREEFCILKAVQRFLDGATSETLLVSVGMVAAARDSPVPGSLPLLSKSPDDVLADRDAVVFVFARDCRPCTRLKAEFETVTDAIPDAVATFGVDGGNAPTIRDRYDVTVAPTALFLVDGELATRVEGDESPAAFEAAATSAYQ</sequence>
<dbReference type="CDD" id="cd02947">
    <property type="entry name" value="TRX_family"/>
    <property type="match status" value="1"/>
</dbReference>
<comment type="caution">
    <text evidence="3">The sequence shown here is derived from an EMBL/GenBank/DDBJ whole genome shotgun (WGS) entry which is preliminary data.</text>
</comment>
<name>A0A5N5UE71_9EURY</name>
<dbReference type="Proteomes" id="UP000326302">
    <property type="component" value="Unassembled WGS sequence"/>
</dbReference>
<evidence type="ECO:0000313" key="2">
    <source>
        <dbReference type="EMBL" id="KAB7515812.1"/>
    </source>
</evidence>
<dbReference type="EMBL" id="QJOW01000002">
    <property type="protein sequence ID" value="KAB7516973.1"/>
    <property type="molecule type" value="Genomic_DNA"/>
</dbReference>
<accession>A0A5N5UE71</accession>
<dbReference type="Gene3D" id="3.40.30.10">
    <property type="entry name" value="Glutaredoxin"/>
    <property type="match status" value="1"/>
</dbReference>
<evidence type="ECO:0000313" key="7">
    <source>
        <dbReference type="Proteomes" id="UP000326865"/>
    </source>
</evidence>
<dbReference type="RefSeq" id="WP_152119856.1">
    <property type="nucleotide sequence ID" value="NZ_QJOW01000002.1"/>
</dbReference>
<evidence type="ECO:0000313" key="5">
    <source>
        <dbReference type="Proteomes" id="UP000326207"/>
    </source>
</evidence>
<protein>
    <recommendedName>
        <fullName evidence="1">Thioredoxin domain-containing protein</fullName>
    </recommendedName>
</protein>
<accession>A0A5N5UEE4</accession>
<dbReference type="SUPFAM" id="SSF52833">
    <property type="entry name" value="Thioredoxin-like"/>
    <property type="match status" value="1"/>
</dbReference>
<feature type="domain" description="Thioredoxin" evidence="1">
    <location>
        <begin position="125"/>
        <end position="209"/>
    </location>
</feature>
<dbReference type="OrthoDB" id="304286at2157"/>
<evidence type="ECO:0000313" key="3">
    <source>
        <dbReference type="EMBL" id="KAB7516973.1"/>
    </source>
</evidence>
<proteinExistence type="predicted"/>
<gene>
    <name evidence="2" type="ORF">DM867_01320</name>
    <name evidence="3" type="ORF">DMP03_06325</name>
    <name evidence="4" type="ORF">DP108_01205</name>
</gene>
<dbReference type="EMBL" id="QMDY01000001">
    <property type="protein sequence ID" value="KAB7519898.1"/>
    <property type="molecule type" value="Genomic_DNA"/>
</dbReference>